<name>A0A1G1VBF3_9BACT</name>
<sequence length="193" mass="21367">MRILEGKNKVVFDGTRGGSFQIERNASLVYVIDLNKGERNILIEINLKGEFAQARVLGVFNGSGSDKFHLNIVIHHDALDTRSETLVKGVLKDSAQCIFSGLVEIEKSASGTIASLTERTLLLSDAAKAESLPFLEIKNNDVSVNHAVTVSTLDKEQLWYLQSRGLDTHSAQQLITEGFLEEVRSRMPKKIEN</sequence>
<comment type="caution">
    <text evidence="2">The sequence shown here is derived from an EMBL/GenBank/DDBJ whole genome shotgun (WGS) entry which is preliminary data.</text>
</comment>
<feature type="domain" description="SUF system FeS cluster assembly SufBD core" evidence="1">
    <location>
        <begin position="23"/>
        <end position="179"/>
    </location>
</feature>
<dbReference type="SUPFAM" id="SSF101960">
    <property type="entry name" value="Stabilizer of iron transporter SufD"/>
    <property type="match status" value="1"/>
</dbReference>
<dbReference type="InterPro" id="IPR037284">
    <property type="entry name" value="SUF_FeS_clus_asmbl_SufBD_sf"/>
</dbReference>
<evidence type="ECO:0000313" key="3">
    <source>
        <dbReference type="Proteomes" id="UP000178659"/>
    </source>
</evidence>
<protein>
    <recommendedName>
        <fullName evidence="1">SUF system FeS cluster assembly SufBD core domain-containing protein</fullName>
    </recommendedName>
</protein>
<dbReference type="PANTHER" id="PTHR43575:SF1">
    <property type="entry name" value="PROTEIN ABCI7, CHLOROPLASTIC"/>
    <property type="match status" value="1"/>
</dbReference>
<evidence type="ECO:0000259" key="1">
    <source>
        <dbReference type="Pfam" id="PF01458"/>
    </source>
</evidence>
<reference evidence="2 3" key="1">
    <citation type="journal article" date="2016" name="Nat. Commun.">
        <title>Thousands of microbial genomes shed light on interconnected biogeochemical processes in an aquifer system.</title>
        <authorList>
            <person name="Anantharaman K."/>
            <person name="Brown C.T."/>
            <person name="Hug L.A."/>
            <person name="Sharon I."/>
            <person name="Castelle C.J."/>
            <person name="Probst A.J."/>
            <person name="Thomas B.C."/>
            <person name="Singh A."/>
            <person name="Wilkins M.J."/>
            <person name="Karaoz U."/>
            <person name="Brodie E.L."/>
            <person name="Williams K.H."/>
            <person name="Hubbard S.S."/>
            <person name="Banfield J.F."/>
        </authorList>
    </citation>
    <scope>NUCLEOTIDE SEQUENCE [LARGE SCALE GENOMIC DNA]</scope>
</reference>
<gene>
    <name evidence="2" type="ORF">A3A77_00430</name>
</gene>
<dbReference type="Proteomes" id="UP000178659">
    <property type="component" value="Unassembled WGS sequence"/>
</dbReference>
<dbReference type="InterPro" id="IPR055346">
    <property type="entry name" value="Fe-S_cluster_assembly_SufBD"/>
</dbReference>
<dbReference type="EMBL" id="MHCC01000025">
    <property type="protein sequence ID" value="OGY12740.1"/>
    <property type="molecule type" value="Genomic_DNA"/>
</dbReference>
<dbReference type="GO" id="GO:0016226">
    <property type="term" value="P:iron-sulfur cluster assembly"/>
    <property type="evidence" value="ECO:0007669"/>
    <property type="project" value="InterPro"/>
</dbReference>
<dbReference type="Pfam" id="PF01458">
    <property type="entry name" value="SUFBD_core"/>
    <property type="match status" value="1"/>
</dbReference>
<proteinExistence type="predicted"/>
<evidence type="ECO:0000313" key="2">
    <source>
        <dbReference type="EMBL" id="OGY12740.1"/>
    </source>
</evidence>
<accession>A0A1G1VBF3</accession>
<dbReference type="AlphaFoldDB" id="A0A1G1VBF3"/>
<organism evidence="2 3">
    <name type="scientific">Candidatus Blackburnbacteria bacterium RIFCSPLOWO2_01_FULL_40_20</name>
    <dbReference type="NCBI Taxonomy" id="1797519"/>
    <lineage>
        <taxon>Bacteria</taxon>
        <taxon>Candidatus Blackburniibacteriota</taxon>
    </lineage>
</organism>
<dbReference type="PANTHER" id="PTHR43575">
    <property type="entry name" value="PROTEIN ABCI7, CHLOROPLASTIC"/>
    <property type="match status" value="1"/>
</dbReference>
<dbReference type="InterPro" id="IPR000825">
    <property type="entry name" value="SUF_FeS_clus_asmbl_SufBD_core"/>
</dbReference>